<evidence type="ECO:0000256" key="1">
    <source>
        <dbReference type="ARBA" id="ARBA00022448"/>
    </source>
</evidence>
<evidence type="ECO:0000256" key="2">
    <source>
        <dbReference type="ARBA" id="ARBA00022741"/>
    </source>
</evidence>
<dbReference type="GO" id="GO:0016887">
    <property type="term" value="F:ATP hydrolysis activity"/>
    <property type="evidence" value="ECO:0007669"/>
    <property type="project" value="InterPro"/>
</dbReference>
<dbReference type="CDD" id="cd03219">
    <property type="entry name" value="ABC_Mj1267_LivG_branched"/>
    <property type="match status" value="1"/>
</dbReference>
<dbReference type="EMBL" id="FNEH01000004">
    <property type="protein sequence ID" value="SDI28484.1"/>
    <property type="molecule type" value="Genomic_DNA"/>
</dbReference>
<dbReference type="Pfam" id="PF00005">
    <property type="entry name" value="ABC_tran"/>
    <property type="match status" value="1"/>
</dbReference>
<sequence length="238" mass="26277">MTTLKTDNIVKKFGGLTAVNKLSFSVDKGEILGIIGPNGAGKTTVINLIAGTLPVSEGKIYFSETDVTNKAPHIRNQMGIARTFQTVRPLKDFTAIENIMVGSLFGQKKDLKAGREYAEEIAQLLNFKNINKPIDELTVLELKKIEIGRALASKPDLLFLDEVMAGLNSEEIWELIEIVRKLQQQEMAICVVEHIMKVVKELTSNVVVLENGQIIAEGPYEEVSADEQVIAAYLGEDY</sequence>
<organism evidence="5 6">
    <name type="scientific">Halanaerobium congolense</name>
    <dbReference type="NCBI Taxonomy" id="54121"/>
    <lineage>
        <taxon>Bacteria</taxon>
        <taxon>Bacillati</taxon>
        <taxon>Bacillota</taxon>
        <taxon>Clostridia</taxon>
        <taxon>Halanaerobiales</taxon>
        <taxon>Halanaerobiaceae</taxon>
        <taxon>Halanaerobium</taxon>
    </lineage>
</organism>
<keyword evidence="1" id="KW-0813">Transport</keyword>
<dbReference type="GO" id="GO:1903806">
    <property type="term" value="P:L-isoleucine import across plasma membrane"/>
    <property type="evidence" value="ECO:0007669"/>
    <property type="project" value="TreeGrafter"/>
</dbReference>
<dbReference type="InterPro" id="IPR032823">
    <property type="entry name" value="BCA_ABC_TP_C"/>
</dbReference>
<evidence type="ECO:0000313" key="5">
    <source>
        <dbReference type="EMBL" id="SDI28484.1"/>
    </source>
</evidence>
<dbReference type="SMART" id="SM00382">
    <property type="entry name" value="AAA"/>
    <property type="match status" value="1"/>
</dbReference>
<dbReference type="InterPro" id="IPR003439">
    <property type="entry name" value="ABC_transporter-like_ATP-bd"/>
</dbReference>
<dbReference type="AlphaFoldDB" id="A0A1G8JB23"/>
<keyword evidence="2" id="KW-0547">Nucleotide-binding</keyword>
<proteinExistence type="predicted"/>
<dbReference type="PANTHER" id="PTHR45772">
    <property type="entry name" value="CONSERVED COMPONENT OF ABC TRANSPORTER FOR NATURAL AMINO ACIDS-RELATED"/>
    <property type="match status" value="1"/>
</dbReference>
<dbReference type="Gene3D" id="3.40.50.300">
    <property type="entry name" value="P-loop containing nucleotide triphosphate hydrolases"/>
    <property type="match status" value="1"/>
</dbReference>
<dbReference type="GO" id="GO:0042941">
    <property type="term" value="P:D-alanine transmembrane transport"/>
    <property type="evidence" value="ECO:0007669"/>
    <property type="project" value="TreeGrafter"/>
</dbReference>
<dbReference type="GO" id="GO:0005886">
    <property type="term" value="C:plasma membrane"/>
    <property type="evidence" value="ECO:0007669"/>
    <property type="project" value="TreeGrafter"/>
</dbReference>
<dbReference type="PANTHER" id="PTHR45772:SF7">
    <property type="entry name" value="AMINO ACID ABC TRANSPORTER ATP-BINDING PROTEIN"/>
    <property type="match status" value="1"/>
</dbReference>
<gene>
    <name evidence="5" type="ORF">SAMN04515654_10418</name>
</gene>
<dbReference type="SUPFAM" id="SSF52540">
    <property type="entry name" value="P-loop containing nucleoside triphosphate hydrolases"/>
    <property type="match status" value="1"/>
</dbReference>
<dbReference type="InterPro" id="IPR003593">
    <property type="entry name" value="AAA+_ATPase"/>
</dbReference>
<dbReference type="Proteomes" id="UP000198945">
    <property type="component" value="Unassembled WGS sequence"/>
</dbReference>
<evidence type="ECO:0000313" key="6">
    <source>
        <dbReference type="Proteomes" id="UP000198945"/>
    </source>
</evidence>
<dbReference type="InterPro" id="IPR027417">
    <property type="entry name" value="P-loop_NTPase"/>
</dbReference>
<accession>A0A1G8JB23</accession>
<dbReference type="GO" id="GO:0015808">
    <property type="term" value="P:L-alanine transport"/>
    <property type="evidence" value="ECO:0007669"/>
    <property type="project" value="TreeGrafter"/>
</dbReference>
<dbReference type="Pfam" id="PF12399">
    <property type="entry name" value="BCA_ABC_TP_C"/>
    <property type="match status" value="1"/>
</dbReference>
<reference evidence="5 6" key="1">
    <citation type="submission" date="2016-10" db="EMBL/GenBank/DDBJ databases">
        <authorList>
            <person name="de Groot N.N."/>
        </authorList>
    </citation>
    <scope>NUCLEOTIDE SEQUENCE [LARGE SCALE GENOMIC DNA]</scope>
    <source>
        <strain evidence="5 6">WG7</strain>
    </source>
</reference>
<dbReference type="PROSITE" id="PS50893">
    <property type="entry name" value="ABC_TRANSPORTER_2"/>
    <property type="match status" value="1"/>
</dbReference>
<dbReference type="InterPro" id="IPR051120">
    <property type="entry name" value="ABC_AA/LPS_Transport"/>
</dbReference>
<dbReference type="GO" id="GO:0005524">
    <property type="term" value="F:ATP binding"/>
    <property type="evidence" value="ECO:0007669"/>
    <property type="project" value="UniProtKB-KW"/>
</dbReference>
<evidence type="ECO:0000259" key="4">
    <source>
        <dbReference type="PROSITE" id="PS50893"/>
    </source>
</evidence>
<dbReference type="GO" id="GO:0005304">
    <property type="term" value="F:L-valine transmembrane transporter activity"/>
    <property type="evidence" value="ECO:0007669"/>
    <property type="project" value="TreeGrafter"/>
</dbReference>
<feature type="domain" description="ABC transporter" evidence="4">
    <location>
        <begin position="4"/>
        <end position="236"/>
    </location>
</feature>
<dbReference type="GO" id="GO:0015188">
    <property type="term" value="F:L-isoleucine transmembrane transporter activity"/>
    <property type="evidence" value="ECO:0007669"/>
    <property type="project" value="TreeGrafter"/>
</dbReference>
<name>A0A1G8JB23_9FIRM</name>
<dbReference type="RefSeq" id="WP_089716325.1">
    <property type="nucleotide sequence ID" value="NZ_FNEH01000004.1"/>
</dbReference>
<protein>
    <submittedName>
        <fullName evidence="5">Amino acid/amide ABC transporter ATP-binding protein 1, HAAT family</fullName>
    </submittedName>
</protein>
<dbReference type="GO" id="GO:0015192">
    <property type="term" value="F:L-phenylalanine transmembrane transporter activity"/>
    <property type="evidence" value="ECO:0007669"/>
    <property type="project" value="TreeGrafter"/>
</dbReference>
<evidence type="ECO:0000256" key="3">
    <source>
        <dbReference type="ARBA" id="ARBA00022840"/>
    </source>
</evidence>
<dbReference type="GO" id="GO:1903805">
    <property type="term" value="P:L-valine import across plasma membrane"/>
    <property type="evidence" value="ECO:0007669"/>
    <property type="project" value="TreeGrafter"/>
</dbReference>
<keyword evidence="3 5" id="KW-0067">ATP-binding</keyword>